<dbReference type="Pfam" id="PF13091">
    <property type="entry name" value="PLDc_2"/>
    <property type="match status" value="2"/>
</dbReference>
<gene>
    <name evidence="8" type="ORF">SBF1_820022</name>
</gene>
<dbReference type="PROSITE" id="PS51257">
    <property type="entry name" value="PROKAR_LIPOPROTEIN"/>
    <property type="match status" value="1"/>
</dbReference>
<feature type="domain" description="Phospholipase D-like" evidence="7">
    <location>
        <begin position="59"/>
        <end position="179"/>
    </location>
</feature>
<feature type="domain" description="Phospholipase D-like" evidence="7">
    <location>
        <begin position="213"/>
        <end position="335"/>
    </location>
</feature>
<evidence type="ECO:0000313" key="9">
    <source>
        <dbReference type="Proteomes" id="UP000238916"/>
    </source>
</evidence>
<sequence length="340" mass="38132">MSKRRFVFSIFFLLSFNMLFLSGCAFKLPKLSSKVAPISTLPAEALFIDKDAIYNRTLTLIESAQTSIYVEQAEFDDPRLIQLLLAKSRSGIDVRILLDQWQKVNRATLDQLKSQNVSVQFYPAQKGQIDHTKYLIVDQNVALIYGPPWTENGFLAHDLAVELSGRAAWKAATSFSKDWEFTTTFPLTVAKTSLLPEDNIVLAINANVKQQLSEQISTSTKSIWIENSEITEPDLIQALIDASAKGRDVRLILDQAVANRTPVTLEKLKAKGVHIRYYPSQVELGMHLAIFDNSSFLLSSSGWTRVSFVADHEFSITVPSPTSAVKLAQIFNLDWEKSIE</sequence>
<dbReference type="SUPFAM" id="SSF56024">
    <property type="entry name" value="Phospholipase D/nuclease"/>
    <property type="match status" value="2"/>
</dbReference>
<dbReference type="AlphaFoldDB" id="A0A2U3LUE6"/>
<comment type="catalytic activity">
    <reaction evidence="1">
        <text>a 1,2-diacyl-sn-glycero-3-phosphocholine + H2O = a 1,2-diacyl-sn-glycero-3-phosphate + choline + H(+)</text>
        <dbReference type="Rhea" id="RHEA:14445"/>
        <dbReference type="ChEBI" id="CHEBI:15354"/>
        <dbReference type="ChEBI" id="CHEBI:15377"/>
        <dbReference type="ChEBI" id="CHEBI:15378"/>
        <dbReference type="ChEBI" id="CHEBI:57643"/>
        <dbReference type="ChEBI" id="CHEBI:58608"/>
        <dbReference type="EC" id="3.1.4.4"/>
    </reaction>
</comment>
<keyword evidence="5" id="KW-0442">Lipid degradation</keyword>
<protein>
    <recommendedName>
        <fullName evidence="3">phospholipase D</fullName>
        <ecNumber evidence="3">3.1.4.4</ecNumber>
    </recommendedName>
</protein>
<keyword evidence="4" id="KW-0378">Hydrolase</keyword>
<evidence type="ECO:0000256" key="5">
    <source>
        <dbReference type="ARBA" id="ARBA00022963"/>
    </source>
</evidence>
<comment type="similarity">
    <text evidence="2">Belongs to the phospholipase D family.</text>
</comment>
<reference evidence="9" key="1">
    <citation type="submission" date="2018-02" db="EMBL/GenBank/DDBJ databases">
        <authorList>
            <person name="Hausmann B."/>
        </authorList>
    </citation>
    <scope>NUCLEOTIDE SEQUENCE [LARGE SCALE GENOMIC DNA]</scope>
    <source>
        <strain evidence="9">Peat soil MAG SbF1</strain>
    </source>
</reference>
<dbReference type="PANTHER" id="PTHR43856:SF1">
    <property type="entry name" value="MITOCHONDRIAL CARDIOLIPIN HYDROLASE"/>
    <property type="match status" value="1"/>
</dbReference>
<organism evidence="8 9">
    <name type="scientific">Candidatus Desulfosporosinus infrequens</name>
    <dbReference type="NCBI Taxonomy" id="2043169"/>
    <lineage>
        <taxon>Bacteria</taxon>
        <taxon>Bacillati</taxon>
        <taxon>Bacillota</taxon>
        <taxon>Clostridia</taxon>
        <taxon>Eubacteriales</taxon>
        <taxon>Desulfitobacteriaceae</taxon>
        <taxon>Desulfosporosinus</taxon>
    </lineage>
</organism>
<evidence type="ECO:0000259" key="7">
    <source>
        <dbReference type="Pfam" id="PF13091"/>
    </source>
</evidence>
<evidence type="ECO:0000256" key="6">
    <source>
        <dbReference type="ARBA" id="ARBA00023098"/>
    </source>
</evidence>
<dbReference type="GO" id="GO:0016891">
    <property type="term" value="F:RNA endonuclease activity producing 5'-phosphomonoesters, hydrolytic mechanism"/>
    <property type="evidence" value="ECO:0007669"/>
    <property type="project" value="TreeGrafter"/>
</dbReference>
<dbReference type="Proteomes" id="UP000238916">
    <property type="component" value="Unassembled WGS sequence"/>
</dbReference>
<dbReference type="GO" id="GO:0004630">
    <property type="term" value="F:phospholipase D activity"/>
    <property type="evidence" value="ECO:0007669"/>
    <property type="project" value="UniProtKB-EC"/>
</dbReference>
<evidence type="ECO:0000256" key="2">
    <source>
        <dbReference type="ARBA" id="ARBA00008664"/>
    </source>
</evidence>
<dbReference type="InterPro" id="IPR051406">
    <property type="entry name" value="PLD_domain"/>
</dbReference>
<dbReference type="InterPro" id="IPR025202">
    <property type="entry name" value="PLD-like_dom"/>
</dbReference>
<dbReference type="GO" id="GO:0016042">
    <property type="term" value="P:lipid catabolic process"/>
    <property type="evidence" value="ECO:0007669"/>
    <property type="project" value="UniProtKB-KW"/>
</dbReference>
<evidence type="ECO:0000313" key="8">
    <source>
        <dbReference type="EMBL" id="SPF55422.1"/>
    </source>
</evidence>
<dbReference type="PANTHER" id="PTHR43856">
    <property type="entry name" value="CARDIOLIPIN HYDROLASE"/>
    <property type="match status" value="1"/>
</dbReference>
<accession>A0A2U3LUE6</accession>
<evidence type="ECO:0000256" key="1">
    <source>
        <dbReference type="ARBA" id="ARBA00000798"/>
    </source>
</evidence>
<evidence type="ECO:0000256" key="3">
    <source>
        <dbReference type="ARBA" id="ARBA00012027"/>
    </source>
</evidence>
<dbReference type="EC" id="3.1.4.4" evidence="3"/>
<dbReference type="Gene3D" id="3.30.870.10">
    <property type="entry name" value="Endonuclease Chain A"/>
    <property type="match status" value="2"/>
</dbReference>
<keyword evidence="6" id="KW-0443">Lipid metabolism</keyword>
<evidence type="ECO:0000256" key="4">
    <source>
        <dbReference type="ARBA" id="ARBA00022801"/>
    </source>
</evidence>
<proteinExistence type="inferred from homology"/>
<dbReference type="OrthoDB" id="1792714at2"/>
<dbReference type="EMBL" id="OMOF01000801">
    <property type="protein sequence ID" value="SPF55422.1"/>
    <property type="molecule type" value="Genomic_DNA"/>
</dbReference>
<name>A0A2U3LUE6_9FIRM</name>